<evidence type="ECO:0000256" key="2">
    <source>
        <dbReference type="ARBA" id="ARBA00023015"/>
    </source>
</evidence>
<dbReference type="NCBIfam" id="TIGR02937">
    <property type="entry name" value="sigma70-ECF"/>
    <property type="match status" value="1"/>
</dbReference>
<dbReference type="RefSeq" id="WP_152766810.1">
    <property type="nucleotide sequence ID" value="NZ_WHLY01000004.1"/>
</dbReference>
<evidence type="ECO:0000256" key="3">
    <source>
        <dbReference type="ARBA" id="ARBA00023082"/>
    </source>
</evidence>
<dbReference type="Gene3D" id="1.10.10.10">
    <property type="entry name" value="Winged helix-like DNA-binding domain superfamily/Winged helix DNA-binding domain"/>
    <property type="match status" value="1"/>
</dbReference>
<evidence type="ECO:0000256" key="4">
    <source>
        <dbReference type="ARBA" id="ARBA00023163"/>
    </source>
</evidence>
<dbReference type="InterPro" id="IPR013324">
    <property type="entry name" value="RNA_pol_sigma_r3/r4-like"/>
</dbReference>
<dbReference type="InterPro" id="IPR013325">
    <property type="entry name" value="RNA_pol_sigma_r2"/>
</dbReference>
<dbReference type="SUPFAM" id="SSF88659">
    <property type="entry name" value="Sigma3 and sigma4 domains of RNA polymerase sigma factors"/>
    <property type="match status" value="1"/>
</dbReference>
<keyword evidence="3" id="KW-0731">Sigma factor</keyword>
<keyword evidence="8" id="KW-1185">Reference proteome</keyword>
<evidence type="ECO:0000256" key="1">
    <source>
        <dbReference type="ARBA" id="ARBA00010641"/>
    </source>
</evidence>
<dbReference type="EMBL" id="WHLY01000004">
    <property type="protein sequence ID" value="MPR37375.1"/>
    <property type="molecule type" value="Genomic_DNA"/>
</dbReference>
<keyword evidence="2" id="KW-0805">Transcription regulation</keyword>
<reference evidence="7 8" key="1">
    <citation type="submission" date="2019-10" db="EMBL/GenBank/DDBJ databases">
        <title>Draft Genome Sequence of Cytophagaceae sp. SJW1-29.</title>
        <authorList>
            <person name="Choi A."/>
        </authorList>
    </citation>
    <scope>NUCLEOTIDE SEQUENCE [LARGE SCALE GENOMIC DNA]</scope>
    <source>
        <strain evidence="7 8">SJW1-29</strain>
    </source>
</reference>
<name>A0A7C9BPA8_9BACT</name>
<dbReference type="GO" id="GO:0003677">
    <property type="term" value="F:DNA binding"/>
    <property type="evidence" value="ECO:0007669"/>
    <property type="project" value="InterPro"/>
</dbReference>
<evidence type="ECO:0000313" key="7">
    <source>
        <dbReference type="EMBL" id="MPR37375.1"/>
    </source>
</evidence>
<feature type="domain" description="RNA polymerase sigma factor 70 region 4 type 2" evidence="6">
    <location>
        <begin position="134"/>
        <end position="183"/>
    </location>
</feature>
<organism evidence="7 8">
    <name type="scientific">Salmonirosea aquatica</name>
    <dbReference type="NCBI Taxonomy" id="2654236"/>
    <lineage>
        <taxon>Bacteria</taxon>
        <taxon>Pseudomonadati</taxon>
        <taxon>Bacteroidota</taxon>
        <taxon>Cytophagia</taxon>
        <taxon>Cytophagales</taxon>
        <taxon>Spirosomataceae</taxon>
        <taxon>Salmonirosea</taxon>
    </lineage>
</organism>
<gene>
    <name evidence="7" type="ORF">GBK04_29630</name>
</gene>
<dbReference type="GO" id="GO:0006352">
    <property type="term" value="P:DNA-templated transcription initiation"/>
    <property type="evidence" value="ECO:0007669"/>
    <property type="project" value="InterPro"/>
</dbReference>
<comment type="similarity">
    <text evidence="1">Belongs to the sigma-70 factor family. ECF subfamily.</text>
</comment>
<dbReference type="PANTHER" id="PTHR43133">
    <property type="entry name" value="RNA POLYMERASE ECF-TYPE SIGMA FACTO"/>
    <property type="match status" value="1"/>
</dbReference>
<accession>A0A7C9BPA8</accession>
<dbReference type="Gene3D" id="1.10.1740.10">
    <property type="match status" value="1"/>
</dbReference>
<dbReference type="CDD" id="cd06171">
    <property type="entry name" value="Sigma70_r4"/>
    <property type="match status" value="1"/>
</dbReference>
<comment type="caution">
    <text evidence="7">The sequence shown here is derived from an EMBL/GenBank/DDBJ whole genome shotgun (WGS) entry which is preliminary data.</text>
</comment>
<dbReference type="SUPFAM" id="SSF88946">
    <property type="entry name" value="Sigma2 domain of RNA polymerase sigma factors"/>
    <property type="match status" value="1"/>
</dbReference>
<dbReference type="InterPro" id="IPR036388">
    <property type="entry name" value="WH-like_DNA-bd_sf"/>
</dbReference>
<dbReference type="Pfam" id="PF04542">
    <property type="entry name" value="Sigma70_r2"/>
    <property type="match status" value="1"/>
</dbReference>
<feature type="domain" description="RNA polymerase sigma-70 region 2" evidence="5">
    <location>
        <begin position="27"/>
        <end position="92"/>
    </location>
</feature>
<evidence type="ECO:0000313" key="8">
    <source>
        <dbReference type="Proteomes" id="UP000479293"/>
    </source>
</evidence>
<dbReference type="AlphaFoldDB" id="A0A7C9BPA8"/>
<evidence type="ECO:0000259" key="5">
    <source>
        <dbReference type="Pfam" id="PF04542"/>
    </source>
</evidence>
<dbReference type="PANTHER" id="PTHR43133:SF46">
    <property type="entry name" value="RNA POLYMERASE SIGMA-70 FACTOR ECF SUBFAMILY"/>
    <property type="match status" value="1"/>
</dbReference>
<protein>
    <submittedName>
        <fullName evidence="7">Sigma-70 family RNA polymerase sigma factor</fullName>
    </submittedName>
</protein>
<dbReference type="Pfam" id="PF08281">
    <property type="entry name" value="Sigma70_r4_2"/>
    <property type="match status" value="1"/>
</dbReference>
<dbReference type="GO" id="GO:0016987">
    <property type="term" value="F:sigma factor activity"/>
    <property type="evidence" value="ECO:0007669"/>
    <property type="project" value="UniProtKB-KW"/>
</dbReference>
<dbReference type="InterPro" id="IPR013249">
    <property type="entry name" value="RNA_pol_sigma70_r4_t2"/>
</dbReference>
<proteinExistence type="inferred from homology"/>
<evidence type="ECO:0000259" key="6">
    <source>
        <dbReference type="Pfam" id="PF08281"/>
    </source>
</evidence>
<keyword evidence="4" id="KW-0804">Transcription</keyword>
<dbReference type="InterPro" id="IPR014284">
    <property type="entry name" value="RNA_pol_sigma-70_dom"/>
</dbReference>
<dbReference type="Proteomes" id="UP000479293">
    <property type="component" value="Unassembled WGS sequence"/>
</dbReference>
<sequence>MNSKPIDEKQLWQEFQAGSHQAFQQLHQYHIRHLLNYGLRIHGSLSAVEDCIQDVFVQLWHYRQGITRPTSVRFYLLRALRNQLRTQYRRDRPFVSGWDDDGEQAGQNRIPFDTEPSAEDQLISLDIDAERKALIHQTLQTLTARQREIIYLRYFNDLTYEEICEVMQVNYQTARSQIYTAIKLIRKELKDSDMFQILILYFLFQ</sequence>
<dbReference type="InterPro" id="IPR039425">
    <property type="entry name" value="RNA_pol_sigma-70-like"/>
</dbReference>
<dbReference type="InterPro" id="IPR007627">
    <property type="entry name" value="RNA_pol_sigma70_r2"/>
</dbReference>